<gene>
    <name evidence="1" type="ORF">C456_01242</name>
</gene>
<comment type="caution">
    <text evidence="1">The sequence shown here is derived from an EMBL/GenBank/DDBJ whole genome shotgun (WGS) entry which is preliminary data.</text>
</comment>
<dbReference type="Proteomes" id="UP000011535">
    <property type="component" value="Unassembled WGS sequence"/>
</dbReference>
<protein>
    <submittedName>
        <fullName evidence="1">Uncharacterized protein</fullName>
    </submittedName>
</protein>
<dbReference type="EMBL" id="AOLH01000002">
    <property type="protein sequence ID" value="ELZ78904.1"/>
    <property type="molecule type" value="Genomic_DNA"/>
</dbReference>
<organism evidence="1 2">
    <name type="scientific">Haloferax lucentense (strain DSM 14919 / JCM 9276 / NCIMB 13854 / Aa 2.2)</name>
    <name type="common">Haloferax alicantei</name>
    <dbReference type="NCBI Taxonomy" id="1230452"/>
    <lineage>
        <taxon>Archaea</taxon>
        <taxon>Methanobacteriati</taxon>
        <taxon>Methanobacteriota</taxon>
        <taxon>Stenosarchaea group</taxon>
        <taxon>Halobacteria</taxon>
        <taxon>Halobacteriales</taxon>
        <taxon>Haloferacaceae</taxon>
        <taxon>Haloferax</taxon>
    </lineage>
</organism>
<name>M0H717_HALL2</name>
<proteinExistence type="predicted"/>
<evidence type="ECO:0000313" key="1">
    <source>
        <dbReference type="EMBL" id="ELZ78904.1"/>
    </source>
</evidence>
<reference evidence="1 2" key="1">
    <citation type="journal article" date="2014" name="PLoS Genet.">
        <title>Phylogenetically driven sequencing of extremely halophilic archaea reveals strategies for static and dynamic osmo-response.</title>
        <authorList>
            <person name="Becker E.A."/>
            <person name="Seitzer P.M."/>
            <person name="Tritt A."/>
            <person name="Larsen D."/>
            <person name="Krusor M."/>
            <person name="Yao A.I."/>
            <person name="Wu D."/>
            <person name="Madern D."/>
            <person name="Eisen J.A."/>
            <person name="Darling A.E."/>
            <person name="Facciotti M.T."/>
        </authorList>
    </citation>
    <scope>NUCLEOTIDE SEQUENCE [LARGE SCALE GENOMIC DNA]</scope>
    <source>
        <strain evidence="2">DSM 14919 / CCM 7023 / CIP 107410 / JCM 9276 / NCIMB 13854 / Aa 2.2</strain>
    </source>
</reference>
<evidence type="ECO:0000313" key="2">
    <source>
        <dbReference type="Proteomes" id="UP000011535"/>
    </source>
</evidence>
<accession>M0H717</accession>
<sequence length="56" mass="6031">MIGTTSFHTTGQATVSSGFQPLVNISPITMQGLLKVSLKKETEGMTVMMGKQVWTT</sequence>
<dbReference type="AlphaFoldDB" id="M0H717"/>